<evidence type="ECO:0000313" key="1">
    <source>
        <dbReference type="EMBL" id="MBW4561347.1"/>
    </source>
</evidence>
<dbReference type="Proteomes" id="UP000715781">
    <property type="component" value="Unassembled WGS sequence"/>
</dbReference>
<reference evidence="1" key="1">
    <citation type="submission" date="2021-05" db="EMBL/GenBank/DDBJ databases">
        <authorList>
            <person name="Pietrasiak N."/>
            <person name="Ward R."/>
            <person name="Stajich J.E."/>
            <person name="Kurbessoian T."/>
        </authorList>
    </citation>
    <scope>NUCLEOTIDE SEQUENCE</scope>
    <source>
        <strain evidence="1">JT2-VF2</strain>
    </source>
</reference>
<organism evidence="1 2">
    <name type="scientific">Mojavia pulchra JT2-VF2</name>
    <dbReference type="NCBI Taxonomy" id="287848"/>
    <lineage>
        <taxon>Bacteria</taxon>
        <taxon>Bacillati</taxon>
        <taxon>Cyanobacteriota</taxon>
        <taxon>Cyanophyceae</taxon>
        <taxon>Nostocales</taxon>
        <taxon>Nostocaceae</taxon>
    </lineage>
</organism>
<gene>
    <name evidence="1" type="ORF">KME32_09330</name>
</gene>
<evidence type="ECO:0000313" key="2">
    <source>
        <dbReference type="Proteomes" id="UP000715781"/>
    </source>
</evidence>
<dbReference type="Pfam" id="PF13671">
    <property type="entry name" value="AAA_33"/>
    <property type="match status" value="1"/>
</dbReference>
<sequence length="177" mass="20070">MYSSSNTKPCSLLLLVGLKGAGKTFIGSVLEKYLDVKFLRVEPIFLEVMRLEPELQAIALEKRGFQIVLAKLDELAQLHSTLCIESTGTAHTFSELLLALRQGFRVFVIHIQAPLSTCIERVMSRDASVHIPVSDHRLREINERALQVELPWDLKIDNSEFQDETVIVESVKELLQR</sequence>
<dbReference type="AlphaFoldDB" id="A0A951UF99"/>
<proteinExistence type="predicted"/>
<dbReference type="Gene3D" id="3.40.50.300">
    <property type="entry name" value="P-loop containing nucleotide triphosphate hydrolases"/>
    <property type="match status" value="1"/>
</dbReference>
<keyword evidence="1" id="KW-0067">ATP-binding</keyword>
<keyword evidence="1" id="KW-0547">Nucleotide-binding</keyword>
<reference evidence="1" key="2">
    <citation type="journal article" date="2022" name="Microbiol. Resour. Announc.">
        <title>Metagenome Sequencing to Explore Phylogenomics of Terrestrial Cyanobacteria.</title>
        <authorList>
            <person name="Ward R.D."/>
            <person name="Stajich J.E."/>
            <person name="Johansen J.R."/>
            <person name="Huntemann M."/>
            <person name="Clum A."/>
            <person name="Foster B."/>
            <person name="Foster B."/>
            <person name="Roux S."/>
            <person name="Palaniappan K."/>
            <person name="Varghese N."/>
            <person name="Mukherjee S."/>
            <person name="Reddy T.B.K."/>
            <person name="Daum C."/>
            <person name="Copeland A."/>
            <person name="Chen I.A."/>
            <person name="Ivanova N.N."/>
            <person name="Kyrpides N.C."/>
            <person name="Shapiro N."/>
            <person name="Eloe-Fadrosh E.A."/>
            <person name="Pietrasiak N."/>
        </authorList>
    </citation>
    <scope>NUCLEOTIDE SEQUENCE</scope>
    <source>
        <strain evidence="1">JT2-VF2</strain>
    </source>
</reference>
<protein>
    <submittedName>
        <fullName evidence="1">ATP-binding protein</fullName>
    </submittedName>
</protein>
<dbReference type="SUPFAM" id="SSF52540">
    <property type="entry name" value="P-loop containing nucleoside triphosphate hydrolases"/>
    <property type="match status" value="1"/>
</dbReference>
<dbReference type="GO" id="GO:0005524">
    <property type="term" value="F:ATP binding"/>
    <property type="evidence" value="ECO:0007669"/>
    <property type="project" value="UniProtKB-KW"/>
</dbReference>
<dbReference type="InterPro" id="IPR027417">
    <property type="entry name" value="P-loop_NTPase"/>
</dbReference>
<comment type="caution">
    <text evidence="1">The sequence shown here is derived from an EMBL/GenBank/DDBJ whole genome shotgun (WGS) entry which is preliminary data.</text>
</comment>
<dbReference type="EMBL" id="JAHHHN010000004">
    <property type="protein sequence ID" value="MBW4561347.1"/>
    <property type="molecule type" value="Genomic_DNA"/>
</dbReference>
<name>A0A951UF99_9NOST</name>
<accession>A0A951UF99</accession>